<keyword evidence="3" id="KW-1185">Reference proteome</keyword>
<dbReference type="OrthoDB" id="454453at2"/>
<dbReference type="AlphaFoldDB" id="A0A1Z3HGR8"/>
<dbReference type="Gene3D" id="3.90.1570.10">
    <property type="entry name" value="tt1808, chain A"/>
    <property type="match status" value="1"/>
</dbReference>
<evidence type="ECO:0000259" key="1">
    <source>
        <dbReference type="Pfam" id="PF05685"/>
    </source>
</evidence>
<dbReference type="CDD" id="cd06260">
    <property type="entry name" value="DUF820-like"/>
    <property type="match status" value="1"/>
</dbReference>
<accession>A0A1Z3HGR8</accession>
<feature type="domain" description="Putative restriction endonuclease" evidence="1">
    <location>
        <begin position="19"/>
        <end position="188"/>
    </location>
</feature>
<reference evidence="2 3" key="1">
    <citation type="journal article" date="2016" name="Biochim. Biophys. Acta">
        <title>Characterization of red-shifted phycobilisomes isolated from the chlorophyll f-containing cyanobacterium Halomicronema hongdechloris.</title>
        <authorList>
            <person name="Li Y."/>
            <person name="Lin Y."/>
            <person name="Garvey C.J."/>
            <person name="Birch D."/>
            <person name="Corkery R.W."/>
            <person name="Loughlin P.C."/>
            <person name="Scheer H."/>
            <person name="Willows R.D."/>
            <person name="Chen M."/>
        </authorList>
    </citation>
    <scope>NUCLEOTIDE SEQUENCE [LARGE SCALE GENOMIC DNA]</scope>
    <source>
        <strain evidence="2 3">C2206</strain>
    </source>
</reference>
<dbReference type="PANTHER" id="PTHR34107">
    <property type="entry name" value="SLL0198 PROTEIN-RELATED"/>
    <property type="match status" value="1"/>
</dbReference>
<dbReference type="EMBL" id="CP021983">
    <property type="protein sequence ID" value="ASC69455.1"/>
    <property type="molecule type" value="Genomic_DNA"/>
</dbReference>
<dbReference type="Pfam" id="PF05685">
    <property type="entry name" value="Uma2"/>
    <property type="match status" value="1"/>
</dbReference>
<proteinExistence type="predicted"/>
<dbReference type="InterPro" id="IPR008538">
    <property type="entry name" value="Uma2"/>
</dbReference>
<dbReference type="SUPFAM" id="SSF52980">
    <property type="entry name" value="Restriction endonuclease-like"/>
    <property type="match status" value="1"/>
</dbReference>
<evidence type="ECO:0000313" key="3">
    <source>
        <dbReference type="Proteomes" id="UP000191901"/>
    </source>
</evidence>
<name>A0A1Z3HGR8_9CYAN</name>
<dbReference type="PANTHER" id="PTHR34107:SF6">
    <property type="entry name" value="SLR0981 PROTEIN"/>
    <property type="match status" value="1"/>
</dbReference>
<dbReference type="STRING" id="1641165.XM38_22225"/>
<dbReference type="InterPro" id="IPR011335">
    <property type="entry name" value="Restrct_endonuc-II-like"/>
</dbReference>
<sequence>MMSGLPMVLSLDQVELTDEQFYRLCLANPNTPLERSASGALVIMSPVGGESGEREADLITDLALWNRQIKLGKVFSSSTLFKLPGGGDRSPDAAWIEKTRWNALSPEEKAGFPPICPDFVIELRSKTDALPPLRDKMEEYLASGLRLGWLINPQGQEVEVYRPGAIVKKVPFPARLSGEDVLPGFKLTWPLPD</sequence>
<gene>
    <name evidence="2" type="ORF">XM38_003820</name>
</gene>
<dbReference type="KEGG" id="hhg:XM38_003820"/>
<evidence type="ECO:0000313" key="2">
    <source>
        <dbReference type="EMBL" id="ASC69455.1"/>
    </source>
</evidence>
<dbReference type="InterPro" id="IPR012296">
    <property type="entry name" value="Nuclease_put_TT1808"/>
</dbReference>
<protein>
    <recommendedName>
        <fullName evidence="1">Putative restriction endonuclease domain-containing protein</fullName>
    </recommendedName>
</protein>
<dbReference type="Proteomes" id="UP000191901">
    <property type="component" value="Chromosome"/>
</dbReference>
<organism evidence="2 3">
    <name type="scientific">Halomicronema hongdechloris C2206</name>
    <dbReference type="NCBI Taxonomy" id="1641165"/>
    <lineage>
        <taxon>Bacteria</taxon>
        <taxon>Bacillati</taxon>
        <taxon>Cyanobacteriota</taxon>
        <taxon>Cyanophyceae</taxon>
        <taxon>Nodosilineales</taxon>
        <taxon>Nodosilineaceae</taxon>
        <taxon>Halomicronema</taxon>
    </lineage>
</organism>